<keyword evidence="2" id="KW-1185">Reference proteome</keyword>
<gene>
    <name evidence="1" type="ORF">DPMN_145631</name>
</gene>
<comment type="caution">
    <text evidence="1">The sequence shown here is derived from an EMBL/GenBank/DDBJ whole genome shotgun (WGS) entry which is preliminary data.</text>
</comment>
<reference evidence="1" key="1">
    <citation type="journal article" date="2019" name="bioRxiv">
        <title>The Genome of the Zebra Mussel, Dreissena polymorpha: A Resource for Invasive Species Research.</title>
        <authorList>
            <person name="McCartney M.A."/>
            <person name="Auch B."/>
            <person name="Kono T."/>
            <person name="Mallez S."/>
            <person name="Zhang Y."/>
            <person name="Obille A."/>
            <person name="Becker A."/>
            <person name="Abrahante J.E."/>
            <person name="Garbe J."/>
            <person name="Badalamenti J.P."/>
            <person name="Herman A."/>
            <person name="Mangelson H."/>
            <person name="Liachko I."/>
            <person name="Sullivan S."/>
            <person name="Sone E.D."/>
            <person name="Koren S."/>
            <person name="Silverstein K.A.T."/>
            <person name="Beckman K.B."/>
            <person name="Gohl D.M."/>
        </authorList>
    </citation>
    <scope>NUCLEOTIDE SEQUENCE</scope>
    <source>
        <strain evidence="1">Duluth1</strain>
        <tissue evidence="1">Whole animal</tissue>
    </source>
</reference>
<proteinExistence type="predicted"/>
<evidence type="ECO:0000313" key="1">
    <source>
        <dbReference type="EMBL" id="KAH3792140.1"/>
    </source>
</evidence>
<accession>A0A9D4IZ06</accession>
<sequence>MEDLVVDLRRTNAPLGFSFRSFMTCKEIQVLRSCIDVIESQIDPFFVAYVLVNNGYITKEVYDTITHMDICREGRSSIMVCLLRELTSRLSLQTLIKVLDELCYKEVAAKLLLALFKHQNEAVRVSEVYKSTSGKRPMIHTFFLNLKRMVHDAQFNNPREALQKLADRFMMKMNMETNLVKKQIFADKCVAILGAEIDAIAITFDTDLRNSKVFEEMRSLTINSSNTMITDVVYYGRLANAQCIAGQFEDGENMLRAARSQAYHIGPCLELVNMLYIEVCVRLWKFEHSPTIELRKSLMLYGRAGLESLEEEDVDTKTLWRRMFILRMVSCLIGLGKRANVIENCPLSACDIAEAKLLLADIEPSLDEMEIRRKMFFFAAKARIAELTKHKEDCLTYLHKAAFMARQGQFEELKFIVEFLKRMTDSTIHNTELSVLTFNIRHPNERDRFNVDAMDYSQSNVVVSRVSPKGNTNSENLKQLRMFAETTGIEPNRLQNIQVAYSKENTVILIQSEFDAATPQLFTSQTHPLNVTDLKSETFQRPGHSKMAGAFFLVSQENSDLVSSEQPQCFLQEHASIARTNINAMKNLDINNAKPVKSLESTCEQYVILTPSSFERDLYDIRSTHNEPMLFQQTYLKQRYQENCTPVLPHREEYGTLHKETEAHRPLDTKEPFRNDKSVLQSDGKWHQFSGTISEPTNDLENITYKHIEN</sequence>
<dbReference type="AlphaFoldDB" id="A0A9D4IZ06"/>
<dbReference type="EMBL" id="JAIWYP010000007">
    <property type="protein sequence ID" value="KAH3792140.1"/>
    <property type="molecule type" value="Genomic_DNA"/>
</dbReference>
<organism evidence="1 2">
    <name type="scientific">Dreissena polymorpha</name>
    <name type="common">Zebra mussel</name>
    <name type="synonym">Mytilus polymorpha</name>
    <dbReference type="NCBI Taxonomy" id="45954"/>
    <lineage>
        <taxon>Eukaryota</taxon>
        <taxon>Metazoa</taxon>
        <taxon>Spiralia</taxon>
        <taxon>Lophotrochozoa</taxon>
        <taxon>Mollusca</taxon>
        <taxon>Bivalvia</taxon>
        <taxon>Autobranchia</taxon>
        <taxon>Heteroconchia</taxon>
        <taxon>Euheterodonta</taxon>
        <taxon>Imparidentia</taxon>
        <taxon>Neoheterodontei</taxon>
        <taxon>Myida</taxon>
        <taxon>Dreissenoidea</taxon>
        <taxon>Dreissenidae</taxon>
        <taxon>Dreissena</taxon>
    </lineage>
</organism>
<dbReference type="OrthoDB" id="6140147at2759"/>
<name>A0A9D4IZ06_DREPO</name>
<dbReference type="Proteomes" id="UP000828390">
    <property type="component" value="Unassembled WGS sequence"/>
</dbReference>
<evidence type="ECO:0000313" key="2">
    <source>
        <dbReference type="Proteomes" id="UP000828390"/>
    </source>
</evidence>
<protein>
    <submittedName>
        <fullName evidence="1">Uncharacterized protein</fullName>
    </submittedName>
</protein>
<reference evidence="1" key="2">
    <citation type="submission" date="2020-11" db="EMBL/GenBank/DDBJ databases">
        <authorList>
            <person name="McCartney M.A."/>
            <person name="Auch B."/>
            <person name="Kono T."/>
            <person name="Mallez S."/>
            <person name="Becker A."/>
            <person name="Gohl D.M."/>
            <person name="Silverstein K.A.T."/>
            <person name="Koren S."/>
            <person name="Bechman K.B."/>
            <person name="Herman A."/>
            <person name="Abrahante J.E."/>
            <person name="Garbe J."/>
        </authorList>
    </citation>
    <scope>NUCLEOTIDE SEQUENCE</scope>
    <source>
        <strain evidence="1">Duluth1</strain>
        <tissue evidence="1">Whole animal</tissue>
    </source>
</reference>